<dbReference type="InterPro" id="IPR005025">
    <property type="entry name" value="FMN_Rdtase-like_dom"/>
</dbReference>
<evidence type="ECO:0000256" key="2">
    <source>
        <dbReference type="ARBA" id="ARBA00022643"/>
    </source>
</evidence>
<reference evidence="4 5" key="1">
    <citation type="submission" date="2019-10" db="EMBL/GenBank/DDBJ databases">
        <title>Bifidobacterium from non-human primates.</title>
        <authorList>
            <person name="Modesto M."/>
        </authorList>
    </citation>
    <scope>NUCLEOTIDE SEQUENCE [LARGE SCALE GENOMIC DNA]</scope>
    <source>
        <strain evidence="4 5">TRE17</strain>
    </source>
</reference>
<sequence length="258" mass="27618">MAQVGAVRLTSASAATYTPGSAAVSFDSTCSFMVSHPNIVAIFQRSVFYSKNEKYMYSCILSLSEHRGTRMCIASAARQPNRPKGPIMAKHILVIQGSPTKGGNADMLADAFIEGVESAGNTATKLTLADMNIAPFTGYDQPADDMTTVMEQMKAADGIVIATPTYWMQFSAQIKAMMDRLPFDAHDDLAGKESALLVAGASPEDVLAKNVLGYYEMCFGESLGWRIKGSVLAAGVFAPGQVAGTPYLDKARELGREF</sequence>
<evidence type="ECO:0000256" key="1">
    <source>
        <dbReference type="ARBA" id="ARBA00022630"/>
    </source>
</evidence>
<evidence type="ECO:0000313" key="4">
    <source>
        <dbReference type="EMBL" id="NEG90264.1"/>
    </source>
</evidence>
<protein>
    <recommendedName>
        <fullName evidence="3">NADPH-dependent FMN reductase-like domain-containing protein</fullName>
    </recommendedName>
</protein>
<dbReference type="PANTHER" id="PTHR43278">
    <property type="entry name" value="NAD(P)H-DEPENDENT FMN-CONTAINING OXIDOREDUCTASE YWQN-RELATED"/>
    <property type="match status" value="1"/>
</dbReference>
<dbReference type="GO" id="GO:0016491">
    <property type="term" value="F:oxidoreductase activity"/>
    <property type="evidence" value="ECO:0007669"/>
    <property type="project" value="InterPro"/>
</dbReference>
<keyword evidence="1" id="KW-0285">Flavoprotein</keyword>
<comment type="caution">
    <text evidence="4">The sequence shown here is derived from an EMBL/GenBank/DDBJ whole genome shotgun (WGS) entry which is preliminary data.</text>
</comment>
<evidence type="ECO:0000313" key="5">
    <source>
        <dbReference type="Proteomes" id="UP000469194"/>
    </source>
</evidence>
<dbReference type="InterPro" id="IPR051796">
    <property type="entry name" value="ISF_SsuE-like"/>
</dbReference>
<name>A0A6N9Z7C6_9BIFI</name>
<accession>A0A6N9Z7C6</accession>
<gene>
    <name evidence="4" type="ORF">GFD25_09765</name>
</gene>
<dbReference type="EMBL" id="WHZW01000021">
    <property type="protein sequence ID" value="NEG90264.1"/>
    <property type="molecule type" value="Genomic_DNA"/>
</dbReference>
<dbReference type="AlphaFoldDB" id="A0A6N9Z7C6"/>
<dbReference type="PANTHER" id="PTHR43278:SF1">
    <property type="entry name" value="IRON-SULFUR FLAVOPROTEIN MJ1083"/>
    <property type="match status" value="1"/>
</dbReference>
<dbReference type="Proteomes" id="UP000469194">
    <property type="component" value="Unassembled WGS sequence"/>
</dbReference>
<keyword evidence="2" id="KW-0288">FMN</keyword>
<dbReference type="InterPro" id="IPR029039">
    <property type="entry name" value="Flavoprotein-like_sf"/>
</dbReference>
<evidence type="ECO:0000259" key="3">
    <source>
        <dbReference type="Pfam" id="PF03358"/>
    </source>
</evidence>
<dbReference type="Pfam" id="PF03358">
    <property type="entry name" value="FMN_red"/>
    <property type="match status" value="1"/>
</dbReference>
<dbReference type="Gene3D" id="3.40.50.360">
    <property type="match status" value="1"/>
</dbReference>
<keyword evidence="5" id="KW-1185">Reference proteome</keyword>
<feature type="domain" description="NADPH-dependent FMN reductase-like" evidence="3">
    <location>
        <begin position="92"/>
        <end position="202"/>
    </location>
</feature>
<dbReference type="SUPFAM" id="SSF52218">
    <property type="entry name" value="Flavoproteins"/>
    <property type="match status" value="1"/>
</dbReference>
<organism evidence="4 5">
    <name type="scientific">Bifidobacterium aerophilum</name>
    <dbReference type="NCBI Taxonomy" id="1798155"/>
    <lineage>
        <taxon>Bacteria</taxon>
        <taxon>Bacillati</taxon>
        <taxon>Actinomycetota</taxon>
        <taxon>Actinomycetes</taxon>
        <taxon>Bifidobacteriales</taxon>
        <taxon>Bifidobacteriaceae</taxon>
        <taxon>Bifidobacterium</taxon>
    </lineage>
</organism>
<proteinExistence type="predicted"/>